<keyword evidence="7" id="KW-0067">ATP-binding</keyword>
<proteinExistence type="inferred from homology"/>
<evidence type="ECO:0000259" key="9">
    <source>
        <dbReference type="PROSITE" id="PS51643"/>
    </source>
</evidence>
<evidence type="ECO:0000313" key="11">
    <source>
        <dbReference type="Proteomes" id="UP001595758"/>
    </source>
</evidence>
<dbReference type="Gene3D" id="1.10.3210.30">
    <property type="match status" value="1"/>
</dbReference>
<keyword evidence="5" id="KW-0378">Hydrolase</keyword>
<dbReference type="SUPFAM" id="SSF52540">
    <property type="entry name" value="P-loop containing nucleoside triphosphate hydrolases"/>
    <property type="match status" value="1"/>
</dbReference>
<dbReference type="InterPro" id="IPR038257">
    <property type="entry name" value="CRISPR-assoc_Cas3_HD_sf"/>
</dbReference>
<dbReference type="InterPro" id="IPR048823">
    <property type="entry name" value="Cas3_I-F_Cas2"/>
</dbReference>
<dbReference type="InterPro" id="IPR013395">
    <property type="entry name" value="CRISPR-assoc_Cas3_yers"/>
</dbReference>
<name>A0ABV8CH70_9GAMM</name>
<evidence type="ECO:0000256" key="3">
    <source>
        <dbReference type="ARBA" id="ARBA00022723"/>
    </source>
</evidence>
<dbReference type="Gene3D" id="3.40.50.300">
    <property type="entry name" value="P-loop containing nucleotide triphosphate hydrolases"/>
    <property type="match status" value="1"/>
</dbReference>
<gene>
    <name evidence="10" type="primary">cas3f</name>
    <name evidence="10" type="ORF">ACFORL_09580</name>
</gene>
<dbReference type="Proteomes" id="UP001595758">
    <property type="component" value="Unassembled WGS sequence"/>
</dbReference>
<evidence type="ECO:0000313" key="10">
    <source>
        <dbReference type="EMBL" id="MFC3909320.1"/>
    </source>
</evidence>
<keyword evidence="4" id="KW-0547">Nucleotide-binding</keyword>
<keyword evidence="6" id="KW-0347">Helicase</keyword>
<feature type="domain" description="HD Cas3-type" evidence="9">
    <location>
        <begin position="102"/>
        <end position="279"/>
    </location>
</feature>
<keyword evidence="8" id="KW-0051">Antiviral defense</keyword>
<evidence type="ECO:0000256" key="4">
    <source>
        <dbReference type="ARBA" id="ARBA00022741"/>
    </source>
</evidence>
<dbReference type="InterPro" id="IPR027417">
    <property type="entry name" value="P-loop_NTPase"/>
</dbReference>
<dbReference type="InterPro" id="IPR054712">
    <property type="entry name" value="Cas3-like_dom"/>
</dbReference>
<dbReference type="InterPro" id="IPR006483">
    <property type="entry name" value="CRISPR-assoc_Cas3_HD"/>
</dbReference>
<evidence type="ECO:0000256" key="1">
    <source>
        <dbReference type="ARBA" id="ARBA00006847"/>
    </source>
</evidence>
<evidence type="ECO:0000256" key="8">
    <source>
        <dbReference type="ARBA" id="ARBA00023118"/>
    </source>
</evidence>
<keyword evidence="11" id="KW-1185">Reference proteome</keyword>
<dbReference type="EMBL" id="JBHSAB010000023">
    <property type="protein sequence ID" value="MFC3909320.1"/>
    <property type="molecule type" value="Genomic_DNA"/>
</dbReference>
<accession>A0ABV8CH70</accession>
<evidence type="ECO:0000256" key="2">
    <source>
        <dbReference type="ARBA" id="ARBA00009046"/>
    </source>
</evidence>
<dbReference type="Pfam" id="PF22590">
    <property type="entry name" value="Cas3-like_C_2"/>
    <property type="match status" value="1"/>
</dbReference>
<dbReference type="PROSITE" id="PS51643">
    <property type="entry name" value="HD_CAS3"/>
    <property type="match status" value="1"/>
</dbReference>
<protein>
    <submittedName>
        <fullName evidence="10">Type I-F CRISPR-associated helicase Cas3f</fullName>
    </submittedName>
</protein>
<dbReference type="RefSeq" id="WP_382343427.1">
    <property type="nucleotide sequence ID" value="NZ_JBHSAB010000023.1"/>
</dbReference>
<evidence type="ECO:0000256" key="7">
    <source>
        <dbReference type="ARBA" id="ARBA00022840"/>
    </source>
</evidence>
<reference evidence="11" key="1">
    <citation type="journal article" date="2019" name="Int. J. Syst. Evol. Microbiol.">
        <title>The Global Catalogue of Microorganisms (GCM) 10K type strain sequencing project: providing services to taxonomists for standard genome sequencing and annotation.</title>
        <authorList>
            <consortium name="The Broad Institute Genomics Platform"/>
            <consortium name="The Broad Institute Genome Sequencing Center for Infectious Disease"/>
            <person name="Wu L."/>
            <person name="Ma J."/>
        </authorList>
    </citation>
    <scope>NUCLEOTIDE SEQUENCE [LARGE SCALE GENOMIC DNA]</scope>
    <source>
        <strain evidence="11">CCUG 59858</strain>
    </source>
</reference>
<comment type="similarity">
    <text evidence="2">In the central section; belongs to the CRISPR-associated helicase Cas3 family.</text>
</comment>
<keyword evidence="3" id="KW-0479">Metal-binding</keyword>
<sequence>MMVVFVSQCEKKALARTRRVLDAFADRIGDNTWQTVITQEGLLAVKKLLRKTASKNTAVSCHWIRSRARTELVWVVGNKNKFNLRGIVPVNSTTVHRTLRDDLADWHYLPVIQSLASLAALLHDWGKTTARFQKKLSINYKGSQGDALRHEWISCLLLKAFIQDADSDLNWLNMLANGVIDELVLAQVDLKKIKNPLSNLPPIAQMITWLIVTHHRLPLQKWSTKELLNEWSGEEANHIEDILAHISHDWGYWNKLAKDTLEECLHFPYGLITNSGPWLKEIKRWAKKLIEQKSLIDQIIEKGCYRPILHHARLCLMLGDHYFSSLSLQDSGVWQSPVELIANTQKDGLPKQMLDQHLVGVCHQTKRNAIKLPQLEQGLPITDNTALLKKKSPKEYSWQDIAANKIRDWASSHKEKKCGFFAVNMASTGCGKTFANAKMMLALSENNGGLRYILALGLRTLTLQTGNEYRERIFHHSDGSDLAVLIGSKAIVELHNQDKIIQEKTVDNHEKGSDSRESLIEAENELFYDGNIPEDGLDTILPDNKARKLLYAPILVCTIDHVIAATETTRGGRYILPCLRLMSSDLVIDEVDDFTDSDAIAIGRLIHLAGMLGRKVMISSATIPPSLAEGYFNCYREGWQLYTKTRNAHTTIACAWIDEFNTVVVNNEEEQTQANNEYSRAHQTFIKKRVDQLSRQFPKRKADIIDCQSILNQPATCSKKTKQSAYFNVIFNAALAKHQLHYQTDHITGLQVSFGVIRIANIAPCIALTRFFLDYDCPSDIALRVMPYHSQQVLLLRHEQEKHLDHVLKHKEKPGQFPVAFEDQTIRNHLDLLAIQNTPPSHVLFILVATPVEEVGRDHDFDWAIVEPSSYRSIIQLGGRVRRHRKEEVYAPNIGLLQYNWKTIQSGEKEYACYFSRPGYEFNGKILVNGQERRASCYTHNLKELVNEQSISERLDAIPRIDADAPIKFGLALLEHAVTSHWLKRYDAKGPETLQGYLTQHWYLTALPQALNRFRSQERVIRLFRYFKNNDEPCFIQKDEQGYIIRDAVYHEPVNMRSAHQIRQLSLTEKQLERIWLLRDYKQILSMYAAQLSISLLNAALRYGELVIQEPTEIDPTPNYRYNDQIGLFKENQE</sequence>
<organism evidence="10 11">
    <name type="scientific">Legionella dresdenensis</name>
    <dbReference type="NCBI Taxonomy" id="450200"/>
    <lineage>
        <taxon>Bacteria</taxon>
        <taxon>Pseudomonadati</taxon>
        <taxon>Pseudomonadota</taxon>
        <taxon>Gammaproteobacteria</taxon>
        <taxon>Legionellales</taxon>
        <taxon>Legionellaceae</taxon>
        <taxon>Legionella</taxon>
    </lineage>
</organism>
<dbReference type="Pfam" id="PF21384">
    <property type="entry name" value="Cas3_I-F_Cas2"/>
    <property type="match status" value="1"/>
</dbReference>
<comment type="similarity">
    <text evidence="1">In the N-terminal section; belongs to the CRISPR-associated nuclease Cas3-HD family.</text>
</comment>
<evidence type="ECO:0000256" key="6">
    <source>
        <dbReference type="ARBA" id="ARBA00022806"/>
    </source>
</evidence>
<evidence type="ECO:0000256" key="5">
    <source>
        <dbReference type="ARBA" id="ARBA00022801"/>
    </source>
</evidence>
<dbReference type="NCBIfam" id="TIGR02562">
    <property type="entry name" value="cas3_yersinia"/>
    <property type="match status" value="1"/>
</dbReference>
<comment type="caution">
    <text evidence="10">The sequence shown here is derived from an EMBL/GenBank/DDBJ whole genome shotgun (WGS) entry which is preliminary data.</text>
</comment>